<dbReference type="Gene3D" id="2.40.50.180">
    <property type="entry name" value="CheA-289, Domain 4"/>
    <property type="match status" value="1"/>
</dbReference>
<keyword evidence="3" id="KW-1185">Reference proteome</keyword>
<dbReference type="PROSITE" id="PS50851">
    <property type="entry name" value="CHEW"/>
    <property type="match status" value="1"/>
</dbReference>
<reference evidence="2 3" key="1">
    <citation type="journal article" date="2015" name="Genome Announc.">
        <title>Draft Genome Sequence of the Terrestrial Cyanobacterium Scytonema millei VB511283, Isolated from Eastern India.</title>
        <authorList>
            <person name="Sen D."/>
            <person name="Chandrababunaidu M.M."/>
            <person name="Singh D."/>
            <person name="Sanghi N."/>
            <person name="Ghorai A."/>
            <person name="Mishra G.P."/>
            <person name="Madduluri M."/>
            <person name="Adhikary S.P."/>
            <person name="Tripathy S."/>
        </authorList>
    </citation>
    <scope>NUCLEOTIDE SEQUENCE [LARGE SCALE GENOMIC DNA]</scope>
    <source>
        <strain evidence="2 3">VB511283</strain>
    </source>
</reference>
<sequence>MNPSPDAIAQNDASIQFEEKQQRYILTQVEQFTFVLPLTLVAEIPIVERSQILVMPFYSPVVMGVLHHAGHVTPLVSLRQLLGIAKGFATERLTVVQLSAAAAEQAGLGLVVDRTLGMRSHSQLPPDLFDAVQSNIEPNMRLFKPEILADSLWQPLRWRSTRSREQLSVISDQ</sequence>
<dbReference type="AlphaFoldDB" id="A0A9X5E703"/>
<dbReference type="RefSeq" id="WP_052290230.1">
    <property type="nucleotide sequence ID" value="NZ_JTJC03000004.1"/>
</dbReference>
<dbReference type="EMBL" id="JTJC03000004">
    <property type="protein sequence ID" value="NHC36081.1"/>
    <property type="molecule type" value="Genomic_DNA"/>
</dbReference>
<dbReference type="InterPro" id="IPR002545">
    <property type="entry name" value="CheW-lke_dom"/>
</dbReference>
<organism evidence="2 3">
    <name type="scientific">Scytonema millei VB511283</name>
    <dbReference type="NCBI Taxonomy" id="1245923"/>
    <lineage>
        <taxon>Bacteria</taxon>
        <taxon>Bacillati</taxon>
        <taxon>Cyanobacteriota</taxon>
        <taxon>Cyanophyceae</taxon>
        <taxon>Nostocales</taxon>
        <taxon>Scytonemataceae</taxon>
        <taxon>Scytonema</taxon>
    </lineage>
</organism>
<evidence type="ECO:0000313" key="3">
    <source>
        <dbReference type="Proteomes" id="UP000031532"/>
    </source>
</evidence>
<feature type="domain" description="CheW-like" evidence="1">
    <location>
        <begin position="21"/>
        <end position="173"/>
    </location>
</feature>
<name>A0A9X5E703_9CYAN</name>
<dbReference type="GO" id="GO:0006935">
    <property type="term" value="P:chemotaxis"/>
    <property type="evidence" value="ECO:0007669"/>
    <property type="project" value="InterPro"/>
</dbReference>
<dbReference type="GO" id="GO:0007165">
    <property type="term" value="P:signal transduction"/>
    <property type="evidence" value="ECO:0007669"/>
    <property type="project" value="InterPro"/>
</dbReference>
<dbReference type="SUPFAM" id="SSF50341">
    <property type="entry name" value="CheW-like"/>
    <property type="match status" value="1"/>
</dbReference>
<gene>
    <name evidence="2" type="ORF">QH73_0015750</name>
</gene>
<dbReference type="OrthoDB" id="573824at2"/>
<dbReference type="InterPro" id="IPR036061">
    <property type="entry name" value="CheW-like_dom_sf"/>
</dbReference>
<evidence type="ECO:0000313" key="2">
    <source>
        <dbReference type="EMBL" id="NHC36081.1"/>
    </source>
</evidence>
<accession>A0A9X5E703</accession>
<protein>
    <submittedName>
        <fullName evidence="2">Chemotaxis protein CheW</fullName>
    </submittedName>
</protein>
<proteinExistence type="predicted"/>
<dbReference type="Pfam" id="PF01584">
    <property type="entry name" value="CheW"/>
    <property type="match status" value="1"/>
</dbReference>
<comment type="caution">
    <text evidence="2">The sequence shown here is derived from an EMBL/GenBank/DDBJ whole genome shotgun (WGS) entry which is preliminary data.</text>
</comment>
<evidence type="ECO:0000259" key="1">
    <source>
        <dbReference type="PROSITE" id="PS50851"/>
    </source>
</evidence>
<dbReference type="Proteomes" id="UP000031532">
    <property type="component" value="Unassembled WGS sequence"/>
</dbReference>